<name>A0ABW4K962_9HYPH</name>
<proteinExistence type="predicted"/>
<feature type="chain" id="PRO_5046754645" evidence="1">
    <location>
        <begin position="22"/>
        <end position="269"/>
    </location>
</feature>
<keyword evidence="1" id="KW-0732">Signal</keyword>
<evidence type="ECO:0000313" key="2">
    <source>
        <dbReference type="EMBL" id="MFD1704720.1"/>
    </source>
</evidence>
<dbReference type="Proteomes" id="UP001597308">
    <property type="component" value="Unassembled WGS sequence"/>
</dbReference>
<sequence length="269" mass="29862">MKNAIKASSIAWLAACAPAAAGDLGESGYQLTKPDFDAAFGVTFASQYIARGVAQSDGKPGIQGYGEVRLFDWFYAGAWAASLKLPESKGLTNPALEVDAYIGVRHTWDRLTLDGGVIYFWYAGETNGNIDYWEPYFRPTFQVNDWLTVGALLRATDNFVNQGVKEAYLLGNAKIKLPSLTSNPDVGSYLSGEFGRRWIGKNDTGFNFPDYYVWNLGAGLTYKAMTLDVRYWDTTLSRRECAAFLNDRSWCGDRYLVSLSFDTTLSALR</sequence>
<dbReference type="Pfam" id="PF09694">
    <property type="entry name" value="Gcw_chp"/>
    <property type="match status" value="1"/>
</dbReference>
<feature type="signal peptide" evidence="1">
    <location>
        <begin position="1"/>
        <end position="21"/>
    </location>
</feature>
<evidence type="ECO:0000313" key="3">
    <source>
        <dbReference type="Proteomes" id="UP001597308"/>
    </source>
</evidence>
<dbReference type="EMBL" id="JBHUER010000011">
    <property type="protein sequence ID" value="MFD1704720.1"/>
    <property type="molecule type" value="Genomic_DNA"/>
</dbReference>
<evidence type="ECO:0000256" key="1">
    <source>
        <dbReference type="SAM" id="SignalP"/>
    </source>
</evidence>
<dbReference type="InterPro" id="IPR010239">
    <property type="entry name" value="CHP02001"/>
</dbReference>
<keyword evidence="3" id="KW-1185">Reference proteome</keyword>
<dbReference type="NCBIfam" id="TIGR02001">
    <property type="entry name" value="gcw_chp"/>
    <property type="match status" value="1"/>
</dbReference>
<organism evidence="2 3">
    <name type="scientific">Methylopila henanensis</name>
    <dbReference type="NCBI Taxonomy" id="873516"/>
    <lineage>
        <taxon>Bacteria</taxon>
        <taxon>Pseudomonadati</taxon>
        <taxon>Pseudomonadota</taxon>
        <taxon>Alphaproteobacteria</taxon>
        <taxon>Hyphomicrobiales</taxon>
        <taxon>Methylopilaceae</taxon>
        <taxon>Methylopila</taxon>
    </lineage>
</organism>
<gene>
    <name evidence="2" type="ORF">ACFSCV_17065</name>
</gene>
<protein>
    <submittedName>
        <fullName evidence="2">TorF family putative porin</fullName>
    </submittedName>
</protein>
<comment type="caution">
    <text evidence="2">The sequence shown here is derived from an EMBL/GenBank/DDBJ whole genome shotgun (WGS) entry which is preliminary data.</text>
</comment>
<dbReference type="RefSeq" id="WP_378800787.1">
    <property type="nucleotide sequence ID" value="NZ_JBHUER010000011.1"/>
</dbReference>
<reference evidence="3" key="1">
    <citation type="journal article" date="2019" name="Int. J. Syst. Evol. Microbiol.">
        <title>The Global Catalogue of Microorganisms (GCM) 10K type strain sequencing project: providing services to taxonomists for standard genome sequencing and annotation.</title>
        <authorList>
            <consortium name="The Broad Institute Genomics Platform"/>
            <consortium name="The Broad Institute Genome Sequencing Center for Infectious Disease"/>
            <person name="Wu L."/>
            <person name="Ma J."/>
        </authorList>
    </citation>
    <scope>NUCLEOTIDE SEQUENCE [LARGE SCALE GENOMIC DNA]</scope>
    <source>
        <strain evidence="3">KCTC 23707</strain>
    </source>
</reference>
<accession>A0ABW4K962</accession>